<gene>
    <name evidence="2" type="ORF">PanWU01x14_206600</name>
</gene>
<feature type="transmembrane region" description="Helical" evidence="1">
    <location>
        <begin position="73"/>
        <end position="95"/>
    </location>
</feature>
<dbReference type="OrthoDB" id="10276659at2759"/>
<comment type="caution">
    <text evidence="2">The sequence shown here is derived from an EMBL/GenBank/DDBJ whole genome shotgun (WGS) entry which is preliminary data.</text>
</comment>
<keyword evidence="1" id="KW-1133">Transmembrane helix</keyword>
<dbReference type="AlphaFoldDB" id="A0A2P5BVK5"/>
<organism evidence="2 3">
    <name type="scientific">Parasponia andersonii</name>
    <name type="common">Sponia andersonii</name>
    <dbReference type="NCBI Taxonomy" id="3476"/>
    <lineage>
        <taxon>Eukaryota</taxon>
        <taxon>Viridiplantae</taxon>
        <taxon>Streptophyta</taxon>
        <taxon>Embryophyta</taxon>
        <taxon>Tracheophyta</taxon>
        <taxon>Spermatophyta</taxon>
        <taxon>Magnoliopsida</taxon>
        <taxon>eudicotyledons</taxon>
        <taxon>Gunneridae</taxon>
        <taxon>Pentapetalae</taxon>
        <taxon>rosids</taxon>
        <taxon>fabids</taxon>
        <taxon>Rosales</taxon>
        <taxon>Cannabaceae</taxon>
        <taxon>Parasponia</taxon>
    </lineage>
</organism>
<sequence length="103" mass="11081">MPKIKKTSKAHKQIYCSCLSTKSTDVQKIQDEALGFDFCFLVSSDAKPLPNPTGAWPSSPNGGWSILASTEPFGGWLLVSSTLFVSPLFVASGVAPELMMLRS</sequence>
<evidence type="ECO:0000313" key="3">
    <source>
        <dbReference type="Proteomes" id="UP000237105"/>
    </source>
</evidence>
<dbReference type="Proteomes" id="UP000237105">
    <property type="component" value="Unassembled WGS sequence"/>
</dbReference>
<protein>
    <submittedName>
        <fullName evidence="2">Uncharacterized protein</fullName>
    </submittedName>
</protein>
<name>A0A2P5BVK5_PARAD</name>
<dbReference type="EMBL" id="JXTB01000214">
    <property type="protein sequence ID" value="PON52818.1"/>
    <property type="molecule type" value="Genomic_DNA"/>
</dbReference>
<keyword evidence="1" id="KW-0812">Transmembrane</keyword>
<evidence type="ECO:0000256" key="1">
    <source>
        <dbReference type="SAM" id="Phobius"/>
    </source>
</evidence>
<accession>A0A2P5BVK5</accession>
<proteinExistence type="predicted"/>
<keyword evidence="1" id="KW-0472">Membrane</keyword>
<keyword evidence="3" id="KW-1185">Reference proteome</keyword>
<evidence type="ECO:0000313" key="2">
    <source>
        <dbReference type="EMBL" id="PON52818.1"/>
    </source>
</evidence>
<reference evidence="3" key="1">
    <citation type="submission" date="2016-06" db="EMBL/GenBank/DDBJ databases">
        <title>Parallel loss of symbiosis genes in relatives of nitrogen-fixing non-legume Parasponia.</title>
        <authorList>
            <person name="Van Velzen R."/>
            <person name="Holmer R."/>
            <person name="Bu F."/>
            <person name="Rutten L."/>
            <person name="Van Zeijl A."/>
            <person name="Liu W."/>
            <person name="Santuari L."/>
            <person name="Cao Q."/>
            <person name="Sharma T."/>
            <person name="Shen D."/>
            <person name="Roswanjaya Y."/>
            <person name="Wardhani T."/>
            <person name="Kalhor M.S."/>
            <person name="Jansen J."/>
            <person name="Van den Hoogen J."/>
            <person name="Gungor B."/>
            <person name="Hartog M."/>
            <person name="Hontelez J."/>
            <person name="Verver J."/>
            <person name="Yang W.-C."/>
            <person name="Schijlen E."/>
            <person name="Repin R."/>
            <person name="Schilthuizen M."/>
            <person name="Schranz E."/>
            <person name="Heidstra R."/>
            <person name="Miyata K."/>
            <person name="Fedorova E."/>
            <person name="Kohlen W."/>
            <person name="Bisseling T."/>
            <person name="Smit S."/>
            <person name="Geurts R."/>
        </authorList>
    </citation>
    <scope>NUCLEOTIDE SEQUENCE [LARGE SCALE GENOMIC DNA]</scope>
    <source>
        <strain evidence="3">cv. WU1-14</strain>
    </source>
</reference>